<sequence>MIRKRITTYLDDYVHLLRGKHLRDHVCAMLLDSKEHRRAFDFLQQVDRHELEYWAVWYHFARYLVYHNPIDMKETYALIMQEDFAHDAWFLYMIARYAYEVAGQPMIGLRYLRRAIALQPELSWQSEYAIFCYYTQHHDESRRYLEQLIEVGYHRENSYLFSLYVDLLIRQENFAQVLHLYRTYWSKAKLPTRDLVLQFKLEELFGNKRTAQRIAKKLFRERAFLDEINQAFLLLYFIKEKKNSYADKLYQELTSNHSLAILARILYATQHHIQDIYTEREWYQQKFRLYSFVDHSFLLYINSGMSELHRLAVRLHHQSLQAHQRQLHYDFPDLWQRYGAELFFLGERPILSAQFVRIFYQLQARQYALADMHLHGISITYRTRLIFVGSARIPFGYYLLRGELALGRKQWQRATHYYAKALKKLSMLDSYYREYFAWLLIECVRIFIDASLMYQNAKKTSKQLRALRLFDAEHLTLLLHRLRHSQHQGSKSESQVWQALVEEQLLQRQG</sequence>
<dbReference type="Proteomes" id="UP000778951">
    <property type="component" value="Unassembled WGS sequence"/>
</dbReference>
<accession>A0A968GFY7</accession>
<keyword evidence="2" id="KW-1185">Reference proteome</keyword>
<organism evidence="1 2">
    <name type="scientific">Entomospira culicis</name>
    <dbReference type="NCBI Taxonomy" id="2719989"/>
    <lineage>
        <taxon>Bacteria</taxon>
        <taxon>Pseudomonadati</taxon>
        <taxon>Spirochaetota</taxon>
        <taxon>Spirochaetia</taxon>
        <taxon>Spirochaetales</taxon>
        <taxon>Spirochaetaceae</taxon>
        <taxon>Entomospira</taxon>
    </lineage>
</organism>
<proteinExistence type="predicted"/>
<dbReference type="EMBL" id="JAATLM010000001">
    <property type="protein sequence ID" value="NIZ69783.1"/>
    <property type="molecule type" value="Genomic_DNA"/>
</dbReference>
<gene>
    <name evidence="1" type="ORF">HCT48_06105</name>
</gene>
<reference evidence="1" key="1">
    <citation type="submission" date="2020-03" db="EMBL/GenBank/DDBJ databases">
        <title>Spirochaetal bacteria isolated from arthropods constitute a novel genus Entomospira genus novum within the order Spirochaetales.</title>
        <authorList>
            <person name="Grana-Miraglia L."/>
            <person name="Sikutova S."/>
            <person name="Fingerle V."/>
            <person name="Sing A."/>
            <person name="Castillo-Ramirez S."/>
            <person name="Margos G."/>
            <person name="Rudolf I."/>
        </authorList>
    </citation>
    <scope>NUCLEOTIDE SEQUENCE</scope>
    <source>
        <strain evidence="1">BR149</strain>
    </source>
</reference>
<comment type="caution">
    <text evidence="1">The sequence shown here is derived from an EMBL/GenBank/DDBJ whole genome shotgun (WGS) entry which is preliminary data.</text>
</comment>
<protein>
    <submittedName>
        <fullName evidence="1">Uncharacterized protein</fullName>
    </submittedName>
</protein>
<dbReference type="Gene3D" id="1.25.40.10">
    <property type="entry name" value="Tetratricopeptide repeat domain"/>
    <property type="match status" value="1"/>
</dbReference>
<dbReference type="RefSeq" id="WP_167695864.1">
    <property type="nucleotide sequence ID" value="NZ_CP118181.1"/>
</dbReference>
<evidence type="ECO:0000313" key="2">
    <source>
        <dbReference type="Proteomes" id="UP000778951"/>
    </source>
</evidence>
<dbReference type="AlphaFoldDB" id="A0A968GFY7"/>
<evidence type="ECO:0000313" key="1">
    <source>
        <dbReference type="EMBL" id="NIZ69783.1"/>
    </source>
</evidence>
<name>A0A968GFY7_9SPIO</name>
<dbReference type="InterPro" id="IPR011990">
    <property type="entry name" value="TPR-like_helical_dom_sf"/>
</dbReference>